<keyword evidence="3" id="KW-0805">Transcription regulation</keyword>
<dbReference type="Pfam" id="PF00158">
    <property type="entry name" value="Sigma54_activat"/>
    <property type="match status" value="1"/>
</dbReference>
<evidence type="ECO:0000313" key="11">
    <source>
        <dbReference type="Proteomes" id="UP000294914"/>
    </source>
</evidence>
<dbReference type="GO" id="GO:0006355">
    <property type="term" value="P:regulation of DNA-templated transcription"/>
    <property type="evidence" value="ECO:0007669"/>
    <property type="project" value="InterPro"/>
</dbReference>
<dbReference type="PROSITE" id="PS50045">
    <property type="entry name" value="SIGMA54_INTERACT_4"/>
    <property type="match status" value="1"/>
</dbReference>
<dbReference type="InterPro" id="IPR025943">
    <property type="entry name" value="Sigma_54_int_dom_ATP-bd_2"/>
</dbReference>
<dbReference type="EMBL" id="SOQX01000004">
    <property type="protein sequence ID" value="TDY01175.1"/>
    <property type="molecule type" value="Genomic_DNA"/>
</dbReference>
<name>A0A4V3H3Z0_9GAMM</name>
<dbReference type="Pfam" id="PF02954">
    <property type="entry name" value="HTH_8"/>
    <property type="match status" value="1"/>
</dbReference>
<dbReference type="FunFam" id="3.40.50.300:FF:000006">
    <property type="entry name" value="DNA-binding transcriptional regulator NtrC"/>
    <property type="match status" value="1"/>
</dbReference>
<evidence type="ECO:0000256" key="4">
    <source>
        <dbReference type="ARBA" id="ARBA00023125"/>
    </source>
</evidence>
<dbReference type="GO" id="GO:0000160">
    <property type="term" value="P:phosphorelay signal transduction system"/>
    <property type="evidence" value="ECO:0007669"/>
    <property type="project" value="InterPro"/>
</dbReference>
<dbReference type="SMART" id="SM00448">
    <property type="entry name" value="REC"/>
    <property type="match status" value="1"/>
</dbReference>
<dbReference type="SUPFAM" id="SSF52540">
    <property type="entry name" value="P-loop containing nucleoside triphosphate hydrolases"/>
    <property type="match status" value="1"/>
</dbReference>
<dbReference type="SUPFAM" id="SSF52172">
    <property type="entry name" value="CheY-like"/>
    <property type="match status" value="1"/>
</dbReference>
<dbReference type="Gene3D" id="3.40.50.2300">
    <property type="match status" value="1"/>
</dbReference>
<dbReference type="InterPro" id="IPR009057">
    <property type="entry name" value="Homeodomain-like_sf"/>
</dbReference>
<proteinExistence type="predicted"/>
<keyword evidence="5" id="KW-0804">Transcription</keyword>
<gene>
    <name evidence="10" type="ORF">EDC23_1922</name>
</gene>
<evidence type="ECO:0000256" key="5">
    <source>
        <dbReference type="ARBA" id="ARBA00023163"/>
    </source>
</evidence>
<dbReference type="PRINTS" id="PR01590">
    <property type="entry name" value="HTHFIS"/>
</dbReference>
<feature type="domain" description="Sigma-54 factor interaction" evidence="8">
    <location>
        <begin position="157"/>
        <end position="386"/>
    </location>
</feature>
<dbReference type="PROSITE" id="PS00676">
    <property type="entry name" value="SIGMA54_INTERACT_2"/>
    <property type="match status" value="1"/>
</dbReference>
<dbReference type="Pfam" id="PF25601">
    <property type="entry name" value="AAA_lid_14"/>
    <property type="match status" value="1"/>
</dbReference>
<dbReference type="PROSITE" id="PS50110">
    <property type="entry name" value="RESPONSE_REGULATORY"/>
    <property type="match status" value="1"/>
</dbReference>
<dbReference type="InterPro" id="IPR011006">
    <property type="entry name" value="CheY-like_superfamily"/>
</dbReference>
<dbReference type="SMART" id="SM00382">
    <property type="entry name" value="AAA"/>
    <property type="match status" value="1"/>
</dbReference>
<dbReference type="GO" id="GO:0043565">
    <property type="term" value="F:sequence-specific DNA binding"/>
    <property type="evidence" value="ECO:0007669"/>
    <property type="project" value="InterPro"/>
</dbReference>
<dbReference type="PANTHER" id="PTHR32071:SF100">
    <property type="entry name" value="RESPONSE REGULATOR PROTEIN PILR"/>
    <property type="match status" value="1"/>
</dbReference>
<reference evidence="10 11" key="1">
    <citation type="submission" date="2019-03" db="EMBL/GenBank/DDBJ databases">
        <title>Genomic Encyclopedia of Type Strains, Phase IV (KMG-IV): sequencing the most valuable type-strain genomes for metagenomic binning, comparative biology and taxonomic classification.</title>
        <authorList>
            <person name="Goeker M."/>
        </authorList>
    </citation>
    <scope>NUCLEOTIDE SEQUENCE [LARGE SCALE GENOMIC DNA]</scope>
    <source>
        <strain evidence="10 11">DSM 16326</strain>
    </source>
</reference>
<protein>
    <submittedName>
        <fullName evidence="10">Two-component response regulator PilR</fullName>
    </submittedName>
</protein>
<evidence type="ECO:0000256" key="6">
    <source>
        <dbReference type="PROSITE-ProRule" id="PRU00169"/>
    </source>
</evidence>
<dbReference type="Gene3D" id="1.10.8.60">
    <property type="match status" value="1"/>
</dbReference>
<dbReference type="GO" id="GO:0005524">
    <property type="term" value="F:ATP binding"/>
    <property type="evidence" value="ECO:0007669"/>
    <property type="project" value="UniProtKB-KW"/>
</dbReference>
<dbReference type="SUPFAM" id="SSF46689">
    <property type="entry name" value="Homeodomain-like"/>
    <property type="match status" value="1"/>
</dbReference>
<evidence type="ECO:0000259" key="8">
    <source>
        <dbReference type="PROSITE" id="PS50045"/>
    </source>
</evidence>
<feature type="region of interest" description="Disordered" evidence="7">
    <location>
        <begin position="140"/>
        <end position="159"/>
    </location>
</feature>
<evidence type="ECO:0000259" key="9">
    <source>
        <dbReference type="PROSITE" id="PS50110"/>
    </source>
</evidence>
<feature type="domain" description="Response regulatory" evidence="9">
    <location>
        <begin position="22"/>
        <end position="136"/>
    </location>
</feature>
<dbReference type="InterPro" id="IPR002197">
    <property type="entry name" value="HTH_Fis"/>
</dbReference>
<evidence type="ECO:0000256" key="2">
    <source>
        <dbReference type="ARBA" id="ARBA00022840"/>
    </source>
</evidence>
<dbReference type="PROSITE" id="PS00688">
    <property type="entry name" value="SIGMA54_INTERACT_3"/>
    <property type="match status" value="1"/>
</dbReference>
<evidence type="ECO:0000256" key="7">
    <source>
        <dbReference type="SAM" id="MobiDB-lite"/>
    </source>
</evidence>
<sequence length="467" mass="51990">MPKHVNNNDILEIAHTVSQHPLALIVDDEPDIRELLAITLSRMDVRCLSAENLTAAKRHLTEYEFDLCLTDMRLPDGNGIDLVRHIQQHYPELPVAMITAHGNMESAIEALKAGAYDFVNKPVDIQDLRSLVTTALKLERRQSARSDTPTDPGRTTLLGDSPLMAQIRQTIAKLARSQAPVYISGSSGVGKELAARLIHEQGPRRDHPFVPVNCGAIPAELMESEFFGHKKGSFTGASSDKAGLFQAAEGGTLFLDEVAELPLPMQVKLLRAIQEKAIRPIGSQQELHVDVRILSASHKDLGRLIHSGQFRQDLYYRINVIELHLPDLAERPEDIPLLADYFLHRIAADWQVEVPQLSDDALQALRAYPFPGNVRELENLLERAMTLCENQIIDATDLNLPAGPVGEPDATAPATEERPLDSSLQEQEKQAIRQALEQTRYNKTAAARLLGLSFRQLRYRIKKLGLE</sequence>
<feature type="region of interest" description="Disordered" evidence="7">
    <location>
        <begin position="399"/>
        <end position="424"/>
    </location>
</feature>
<feature type="compositionally biased region" description="Basic and acidic residues" evidence="7">
    <location>
        <begin position="415"/>
        <end position="424"/>
    </location>
</feature>
<keyword evidence="6" id="KW-0597">Phosphoprotein</keyword>
<organism evidence="10 11">
    <name type="scientific">Thiohalophilus thiocyanatoxydans</name>
    <dbReference type="NCBI Taxonomy" id="381308"/>
    <lineage>
        <taxon>Bacteria</taxon>
        <taxon>Pseudomonadati</taxon>
        <taxon>Pseudomonadota</taxon>
        <taxon>Gammaproteobacteria</taxon>
        <taxon>Thiohalomonadales</taxon>
        <taxon>Thiohalophilaceae</taxon>
        <taxon>Thiohalophilus</taxon>
    </lineage>
</organism>
<keyword evidence="1" id="KW-0547">Nucleotide-binding</keyword>
<dbReference type="InterPro" id="IPR025944">
    <property type="entry name" value="Sigma_54_int_dom_CS"/>
</dbReference>
<dbReference type="AlphaFoldDB" id="A0A4V3H3Z0"/>
<evidence type="ECO:0000256" key="1">
    <source>
        <dbReference type="ARBA" id="ARBA00022741"/>
    </source>
</evidence>
<keyword evidence="4" id="KW-0238">DNA-binding</keyword>
<dbReference type="Proteomes" id="UP000294914">
    <property type="component" value="Unassembled WGS sequence"/>
</dbReference>
<dbReference type="Gene3D" id="3.40.50.300">
    <property type="entry name" value="P-loop containing nucleotide triphosphate hydrolases"/>
    <property type="match status" value="1"/>
</dbReference>
<comment type="caution">
    <text evidence="10">The sequence shown here is derived from an EMBL/GenBank/DDBJ whole genome shotgun (WGS) entry which is preliminary data.</text>
</comment>
<evidence type="ECO:0000256" key="3">
    <source>
        <dbReference type="ARBA" id="ARBA00023015"/>
    </source>
</evidence>
<evidence type="ECO:0000313" key="10">
    <source>
        <dbReference type="EMBL" id="TDY01175.1"/>
    </source>
</evidence>
<dbReference type="CDD" id="cd00009">
    <property type="entry name" value="AAA"/>
    <property type="match status" value="1"/>
</dbReference>
<dbReference type="InterPro" id="IPR027417">
    <property type="entry name" value="P-loop_NTPase"/>
</dbReference>
<dbReference type="InterPro" id="IPR003593">
    <property type="entry name" value="AAA+_ATPase"/>
</dbReference>
<dbReference type="InterPro" id="IPR001789">
    <property type="entry name" value="Sig_transdc_resp-reg_receiver"/>
</dbReference>
<dbReference type="Gene3D" id="1.10.10.60">
    <property type="entry name" value="Homeodomain-like"/>
    <property type="match status" value="1"/>
</dbReference>
<feature type="modified residue" description="4-aspartylphosphate" evidence="6">
    <location>
        <position position="71"/>
    </location>
</feature>
<keyword evidence="2" id="KW-0067">ATP-binding</keyword>
<dbReference type="PANTHER" id="PTHR32071">
    <property type="entry name" value="TRANSCRIPTIONAL REGULATORY PROTEIN"/>
    <property type="match status" value="1"/>
</dbReference>
<dbReference type="InterPro" id="IPR002078">
    <property type="entry name" value="Sigma_54_int"/>
</dbReference>
<dbReference type="InterPro" id="IPR058031">
    <property type="entry name" value="AAA_lid_NorR"/>
</dbReference>
<dbReference type="Pfam" id="PF00072">
    <property type="entry name" value="Response_reg"/>
    <property type="match status" value="1"/>
</dbReference>
<accession>A0A4V3H3Z0</accession>
<keyword evidence="11" id="KW-1185">Reference proteome</keyword>